<accession>A0A2G9HU21</accession>
<keyword evidence="7" id="KW-0963">Cytoplasm</keyword>
<dbReference type="GO" id="GO:0005634">
    <property type="term" value="C:nucleus"/>
    <property type="evidence" value="ECO:0007669"/>
    <property type="project" value="UniProtKB-SubCell"/>
</dbReference>
<evidence type="ECO:0000256" key="10">
    <source>
        <dbReference type="ARBA" id="ARBA00022989"/>
    </source>
</evidence>
<dbReference type="GO" id="GO:0005783">
    <property type="term" value="C:endoplasmic reticulum"/>
    <property type="evidence" value="ECO:0007669"/>
    <property type="project" value="UniProtKB-SubCell"/>
</dbReference>
<dbReference type="GO" id="GO:0016020">
    <property type="term" value="C:membrane"/>
    <property type="evidence" value="ECO:0007669"/>
    <property type="project" value="UniProtKB-SubCell"/>
</dbReference>
<evidence type="ECO:0000256" key="2">
    <source>
        <dbReference type="ARBA" id="ARBA00004141"/>
    </source>
</evidence>
<dbReference type="OrthoDB" id="913512at2759"/>
<keyword evidence="6" id="KW-0217">Developmental protein</keyword>
<reference evidence="15" key="1">
    <citation type="journal article" date="2018" name="Gigascience">
        <title>Genome assembly of the Pink Ipe (Handroanthus impetiginosus, Bignoniaceae), a highly valued, ecologically keystone Neotropical timber forest tree.</title>
        <authorList>
            <person name="Silva-Junior O.B."/>
            <person name="Grattapaglia D."/>
            <person name="Novaes E."/>
            <person name="Collevatti R.G."/>
        </authorList>
    </citation>
    <scope>NUCLEOTIDE SEQUENCE [LARGE SCALE GENOMIC DNA]</scope>
    <source>
        <strain evidence="15">cv. UFG-1</strain>
    </source>
</reference>
<dbReference type="GO" id="GO:0009725">
    <property type="term" value="P:response to hormone"/>
    <property type="evidence" value="ECO:0007669"/>
    <property type="project" value="UniProtKB-ARBA"/>
</dbReference>
<evidence type="ECO:0008006" key="16">
    <source>
        <dbReference type="Google" id="ProtNLM"/>
    </source>
</evidence>
<dbReference type="Proteomes" id="UP000231279">
    <property type="component" value="Unassembled WGS sequence"/>
</dbReference>
<protein>
    <recommendedName>
        <fullName evidence="16">ARGOS-like protein</fullName>
    </recommendedName>
</protein>
<keyword evidence="15" id="KW-1185">Reference proteome</keyword>
<dbReference type="InterPro" id="IPR037468">
    <property type="entry name" value="ARGOS/ARL/OSR1"/>
</dbReference>
<keyword evidence="9" id="KW-0256">Endoplasmic reticulum</keyword>
<evidence type="ECO:0000256" key="12">
    <source>
        <dbReference type="ARBA" id="ARBA00023242"/>
    </source>
</evidence>
<evidence type="ECO:0000313" key="15">
    <source>
        <dbReference type="Proteomes" id="UP000231279"/>
    </source>
</evidence>
<gene>
    <name evidence="14" type="ORF">CDL12_06290</name>
</gene>
<proteinExistence type="inferred from homology"/>
<evidence type="ECO:0000256" key="4">
    <source>
        <dbReference type="ARBA" id="ARBA00004496"/>
    </source>
</evidence>
<keyword evidence="10 13" id="KW-1133">Transmembrane helix</keyword>
<evidence type="ECO:0000256" key="1">
    <source>
        <dbReference type="ARBA" id="ARBA00004123"/>
    </source>
</evidence>
<keyword evidence="11 13" id="KW-0472">Membrane</keyword>
<feature type="transmembrane region" description="Helical" evidence="13">
    <location>
        <begin position="62"/>
        <end position="79"/>
    </location>
</feature>
<evidence type="ECO:0000256" key="8">
    <source>
        <dbReference type="ARBA" id="ARBA00022692"/>
    </source>
</evidence>
<dbReference type="GO" id="GO:0046622">
    <property type="term" value="P:positive regulation of organ growth"/>
    <property type="evidence" value="ECO:0007669"/>
    <property type="project" value="InterPro"/>
</dbReference>
<comment type="similarity">
    <text evidence="5">Belongs to the plant organ size related (OSR) protein family.</text>
</comment>
<dbReference type="STRING" id="429701.A0A2G9HU21"/>
<evidence type="ECO:0000256" key="7">
    <source>
        <dbReference type="ARBA" id="ARBA00022490"/>
    </source>
</evidence>
<evidence type="ECO:0000256" key="11">
    <source>
        <dbReference type="ARBA" id="ARBA00023136"/>
    </source>
</evidence>
<evidence type="ECO:0000256" key="5">
    <source>
        <dbReference type="ARBA" id="ARBA00006891"/>
    </source>
</evidence>
<sequence>MIVGSKLTSSKGFSNLQDQLLNSTMDVRTARTPTPHRKLEYCRSLSQGHGGKMSRYFTSESLCLLVCLTVSLLILPLVLPPLPPPPFLLLLLPICMLALLMILAFMPSKVRDVTYTYV</sequence>
<dbReference type="PANTHER" id="PTHR36023:SF3">
    <property type="entry name" value="ARGOS-LIKE PROTEIN"/>
    <property type="match status" value="1"/>
</dbReference>
<evidence type="ECO:0000256" key="9">
    <source>
        <dbReference type="ARBA" id="ARBA00022824"/>
    </source>
</evidence>
<name>A0A2G9HU21_9LAMI</name>
<evidence type="ECO:0000313" key="14">
    <source>
        <dbReference type="EMBL" id="PIN21018.1"/>
    </source>
</evidence>
<evidence type="ECO:0000256" key="13">
    <source>
        <dbReference type="SAM" id="Phobius"/>
    </source>
</evidence>
<dbReference type="AlphaFoldDB" id="A0A2G9HU21"/>
<organism evidence="14 15">
    <name type="scientific">Handroanthus impetiginosus</name>
    <dbReference type="NCBI Taxonomy" id="429701"/>
    <lineage>
        <taxon>Eukaryota</taxon>
        <taxon>Viridiplantae</taxon>
        <taxon>Streptophyta</taxon>
        <taxon>Embryophyta</taxon>
        <taxon>Tracheophyta</taxon>
        <taxon>Spermatophyta</taxon>
        <taxon>Magnoliopsida</taxon>
        <taxon>eudicotyledons</taxon>
        <taxon>Gunneridae</taxon>
        <taxon>Pentapetalae</taxon>
        <taxon>asterids</taxon>
        <taxon>lamiids</taxon>
        <taxon>Lamiales</taxon>
        <taxon>Bignoniaceae</taxon>
        <taxon>Crescentiina</taxon>
        <taxon>Tabebuia alliance</taxon>
        <taxon>Handroanthus</taxon>
    </lineage>
</organism>
<evidence type="ECO:0000256" key="6">
    <source>
        <dbReference type="ARBA" id="ARBA00022473"/>
    </source>
</evidence>
<feature type="transmembrane region" description="Helical" evidence="13">
    <location>
        <begin position="85"/>
        <end position="106"/>
    </location>
</feature>
<comment type="subcellular location">
    <subcellularLocation>
        <location evidence="4">Cytoplasm</location>
    </subcellularLocation>
    <subcellularLocation>
        <location evidence="3">Endoplasmic reticulum</location>
    </subcellularLocation>
    <subcellularLocation>
        <location evidence="2">Membrane</location>
        <topology evidence="2">Multi-pass membrane protein</topology>
    </subcellularLocation>
    <subcellularLocation>
        <location evidence="1">Nucleus</location>
    </subcellularLocation>
</comment>
<evidence type="ECO:0000256" key="3">
    <source>
        <dbReference type="ARBA" id="ARBA00004240"/>
    </source>
</evidence>
<keyword evidence="12" id="KW-0539">Nucleus</keyword>
<dbReference type="PANTHER" id="PTHR36023">
    <property type="entry name" value="ARGOS-LIKE PROTEIN"/>
    <property type="match status" value="1"/>
</dbReference>
<keyword evidence="8 13" id="KW-0812">Transmembrane</keyword>
<dbReference type="EMBL" id="NKXS01001019">
    <property type="protein sequence ID" value="PIN21018.1"/>
    <property type="molecule type" value="Genomic_DNA"/>
</dbReference>
<comment type="caution">
    <text evidence="14">The sequence shown here is derived from an EMBL/GenBank/DDBJ whole genome shotgun (WGS) entry which is preliminary data.</text>
</comment>